<accession>A0A6A5R8W4</accession>
<name>A0A6A5R8W4_9PLEO</name>
<dbReference type="OrthoDB" id="5406216at2759"/>
<gene>
    <name evidence="1" type="ORF">M421DRAFT_425016</name>
</gene>
<evidence type="ECO:0000313" key="1">
    <source>
        <dbReference type="EMBL" id="KAF1924182.1"/>
    </source>
</evidence>
<dbReference type="EMBL" id="ML978996">
    <property type="protein sequence ID" value="KAF1924182.1"/>
    <property type="molecule type" value="Genomic_DNA"/>
</dbReference>
<evidence type="ECO:0000313" key="2">
    <source>
        <dbReference type="Proteomes" id="UP000800082"/>
    </source>
</evidence>
<dbReference type="Proteomes" id="UP000800082">
    <property type="component" value="Unassembled WGS sequence"/>
</dbReference>
<sequence>MPSAAIPAGPPPVVDPPVAPASAPVGPPVAVPPANQAVPPAASLPLIPAITTVPQSPLLTGNDFVTVQWVETHVGTIRTWAPQTKTFHFAAMSQAPLPGVGSIGMGTLTGKAGQTQTILMVVGAASTPAVDSKKVIGAAVAVGLAGLMI</sequence>
<dbReference type="GeneID" id="54351615"/>
<protein>
    <submittedName>
        <fullName evidence="1">Uncharacterized protein</fullName>
    </submittedName>
</protein>
<dbReference type="RefSeq" id="XP_033444435.1">
    <property type="nucleotide sequence ID" value="XM_033593947.1"/>
</dbReference>
<proteinExistence type="predicted"/>
<keyword evidence="2" id="KW-1185">Reference proteome</keyword>
<dbReference type="AlphaFoldDB" id="A0A6A5R8W4"/>
<organism evidence="1 2">
    <name type="scientific">Didymella exigua CBS 183.55</name>
    <dbReference type="NCBI Taxonomy" id="1150837"/>
    <lineage>
        <taxon>Eukaryota</taxon>
        <taxon>Fungi</taxon>
        <taxon>Dikarya</taxon>
        <taxon>Ascomycota</taxon>
        <taxon>Pezizomycotina</taxon>
        <taxon>Dothideomycetes</taxon>
        <taxon>Pleosporomycetidae</taxon>
        <taxon>Pleosporales</taxon>
        <taxon>Pleosporineae</taxon>
        <taxon>Didymellaceae</taxon>
        <taxon>Didymella</taxon>
    </lineage>
</organism>
<reference evidence="1" key="1">
    <citation type="journal article" date="2020" name="Stud. Mycol.">
        <title>101 Dothideomycetes genomes: a test case for predicting lifestyles and emergence of pathogens.</title>
        <authorList>
            <person name="Haridas S."/>
            <person name="Albert R."/>
            <person name="Binder M."/>
            <person name="Bloem J."/>
            <person name="Labutti K."/>
            <person name="Salamov A."/>
            <person name="Andreopoulos B."/>
            <person name="Baker S."/>
            <person name="Barry K."/>
            <person name="Bills G."/>
            <person name="Bluhm B."/>
            <person name="Cannon C."/>
            <person name="Castanera R."/>
            <person name="Culley D."/>
            <person name="Daum C."/>
            <person name="Ezra D."/>
            <person name="Gonzalez J."/>
            <person name="Henrissat B."/>
            <person name="Kuo A."/>
            <person name="Liang C."/>
            <person name="Lipzen A."/>
            <person name="Lutzoni F."/>
            <person name="Magnuson J."/>
            <person name="Mondo S."/>
            <person name="Nolan M."/>
            <person name="Ohm R."/>
            <person name="Pangilinan J."/>
            <person name="Park H.-J."/>
            <person name="Ramirez L."/>
            <person name="Alfaro M."/>
            <person name="Sun H."/>
            <person name="Tritt A."/>
            <person name="Yoshinaga Y."/>
            <person name="Zwiers L.-H."/>
            <person name="Turgeon B."/>
            <person name="Goodwin S."/>
            <person name="Spatafora J."/>
            <person name="Crous P."/>
            <person name="Grigoriev I."/>
        </authorList>
    </citation>
    <scope>NUCLEOTIDE SEQUENCE</scope>
    <source>
        <strain evidence="1">CBS 183.55</strain>
    </source>
</reference>